<dbReference type="SUPFAM" id="SSF52833">
    <property type="entry name" value="Thioredoxin-like"/>
    <property type="match status" value="1"/>
</dbReference>
<dbReference type="AlphaFoldDB" id="A0A937W3F7"/>
<comment type="caution">
    <text evidence="2">The sequence shown here is derived from an EMBL/GenBank/DDBJ whole genome shotgun (WGS) entry which is preliminary data.</text>
</comment>
<sequence>MEERQAQVLGISCDHIAAHRAWATSMGGLPYPELSDWHPKGKVTQSYGLWNEERGVGFRAVIVVDKNGIVRYRQRYSPGTLPDPEDILKVLEGLG</sequence>
<dbReference type="GO" id="GO:0016491">
    <property type="term" value="F:oxidoreductase activity"/>
    <property type="evidence" value="ECO:0007669"/>
    <property type="project" value="InterPro"/>
</dbReference>
<evidence type="ECO:0000313" key="2">
    <source>
        <dbReference type="EMBL" id="MBM3224455.1"/>
    </source>
</evidence>
<protein>
    <submittedName>
        <fullName evidence="2">Redoxin domain-containing protein</fullName>
    </submittedName>
</protein>
<accession>A0A937W3F7</accession>
<feature type="domain" description="Alkyl hydroperoxide reductase subunit C/ Thiol specific antioxidant" evidence="1">
    <location>
        <begin position="2"/>
        <end position="72"/>
    </location>
</feature>
<dbReference type="GO" id="GO:0016209">
    <property type="term" value="F:antioxidant activity"/>
    <property type="evidence" value="ECO:0007669"/>
    <property type="project" value="InterPro"/>
</dbReference>
<dbReference type="Proteomes" id="UP000712673">
    <property type="component" value="Unassembled WGS sequence"/>
</dbReference>
<dbReference type="InterPro" id="IPR000866">
    <property type="entry name" value="AhpC/TSA"/>
</dbReference>
<organism evidence="2 3">
    <name type="scientific">Tectimicrobiota bacterium</name>
    <dbReference type="NCBI Taxonomy" id="2528274"/>
    <lineage>
        <taxon>Bacteria</taxon>
        <taxon>Pseudomonadati</taxon>
        <taxon>Nitrospinota/Tectimicrobiota group</taxon>
        <taxon>Candidatus Tectimicrobiota</taxon>
    </lineage>
</organism>
<evidence type="ECO:0000259" key="1">
    <source>
        <dbReference type="Pfam" id="PF00578"/>
    </source>
</evidence>
<dbReference type="InterPro" id="IPR036249">
    <property type="entry name" value="Thioredoxin-like_sf"/>
</dbReference>
<dbReference type="EMBL" id="VGLS01000331">
    <property type="protein sequence ID" value="MBM3224455.1"/>
    <property type="molecule type" value="Genomic_DNA"/>
</dbReference>
<evidence type="ECO:0000313" key="3">
    <source>
        <dbReference type="Proteomes" id="UP000712673"/>
    </source>
</evidence>
<dbReference type="Gene3D" id="3.40.30.10">
    <property type="entry name" value="Glutaredoxin"/>
    <property type="match status" value="1"/>
</dbReference>
<reference evidence="2" key="1">
    <citation type="submission" date="2019-03" db="EMBL/GenBank/DDBJ databases">
        <title>Lake Tanganyika Metagenome-Assembled Genomes (MAGs).</title>
        <authorList>
            <person name="Tran P."/>
        </authorList>
    </citation>
    <scope>NUCLEOTIDE SEQUENCE</scope>
    <source>
        <strain evidence="2">K_DeepCast_65m_m2_066</strain>
    </source>
</reference>
<gene>
    <name evidence="2" type="ORF">FJZ47_11720</name>
</gene>
<dbReference type="Pfam" id="PF00578">
    <property type="entry name" value="AhpC-TSA"/>
    <property type="match status" value="1"/>
</dbReference>
<name>A0A937W3F7_UNCTE</name>
<proteinExistence type="predicted"/>